<dbReference type="Proteomes" id="UP000025227">
    <property type="component" value="Unplaced"/>
</dbReference>
<feature type="compositionally biased region" description="Polar residues" evidence="1">
    <location>
        <begin position="780"/>
        <end position="790"/>
    </location>
</feature>
<protein>
    <submittedName>
        <fullName evidence="3">Mediator of RNA polymerase II transcription subunit 1</fullName>
    </submittedName>
</protein>
<feature type="compositionally biased region" description="Polar residues" evidence="1">
    <location>
        <begin position="600"/>
        <end position="614"/>
    </location>
</feature>
<organism evidence="2 3">
    <name type="scientific">Haemonchus contortus</name>
    <name type="common">Barber pole worm</name>
    <dbReference type="NCBI Taxonomy" id="6289"/>
    <lineage>
        <taxon>Eukaryota</taxon>
        <taxon>Metazoa</taxon>
        <taxon>Ecdysozoa</taxon>
        <taxon>Nematoda</taxon>
        <taxon>Chromadorea</taxon>
        <taxon>Rhabditida</taxon>
        <taxon>Rhabditina</taxon>
        <taxon>Rhabditomorpha</taxon>
        <taxon>Strongyloidea</taxon>
        <taxon>Trichostrongylidae</taxon>
        <taxon>Haemonchus</taxon>
    </lineage>
</organism>
<feature type="compositionally biased region" description="Low complexity" evidence="1">
    <location>
        <begin position="936"/>
        <end position="956"/>
    </location>
</feature>
<feature type="compositionally biased region" description="Pro residues" evidence="1">
    <location>
        <begin position="1177"/>
        <end position="1188"/>
    </location>
</feature>
<dbReference type="OrthoDB" id="5778006at2759"/>
<feature type="compositionally biased region" description="Polar residues" evidence="1">
    <location>
        <begin position="827"/>
        <end position="846"/>
    </location>
</feature>
<sequence>MVVAKDLEDGFDLDKIDAEIKIEKIRQTASKLSWDGFQQALRRNLMEKRFVFDTEGRIDLIQAISTIRRNLPVDKNAELPVRLKQLSDSLECVLTLQQGVALMKNYDITIEFTFDGDEVTSCKIGYFGKPAVVCDDAVQLIKSGDYGKLRGNIFSVLATIPSNITAAEKNICVNAIDTFEGFLSASCGVSPSFETIGTLPYGFLLYRTPLRPAKIFYTVEPSYVVAKKKPQLELSDFDNLDHMELAVVSLDKEIQLPAGDSRNPWSSVSACKAGFQLRFSSPMLFSYGMWRRLERHLARPAAVKENVNLYRYMSGFKFEQSELVMRTCFPQPYRQHWYTVCTNSLLEERDCVISEICIGNGSELAEIVSIVRAQAIHNSLWESLLAMTSGKWKEGQPHVDIRIVPSAARYELSFCVANKMYLVRIELTREFEWIGSVEDSNGVPVRVDLNSMLTTRINKTRSIPVSMVRVLKELGCEDVRSDEISAEQTAMEVDNESCVSGMDKVGTAWLPLLNRSKDSKKPLRACVPEFTFEVHSVPLATPGGLLASYKEITTESGTRPPAAARAEARTQRVQSDTALAISDLEAICQLADGMDDDNKTPTPLLSNRHSTSPAPSRPTGCVSGSGPGSGVPQLSPLETVRLKMTHSVGAAAAVGLASATPDVFEFADDRSVGSGSAYPSPSPQYTPFAYGAVGSPISGQSMRGTVTKRRPRARKTANMGDRMGDLQQTMGKDPALAGIPTRKPRGKTGVRRPRGSRKAALAMSHAELEMQQRVPPPLQRSYSDFEQMSNPEGMLGVSTSPYVDTESDDECDPPPPPKSLGMFPSRSPVTSQVATTSATNSPSHSMSPLCAPVGTPSSSTLPPPSPLAAASPSVSQPAPLPSPRSCQPRKTSLDAVVGRLKTSAPSQATPPPKRSVFNDLYDDGTESPPPPEERISAASTVASTPLSSTSVSASPLQSITVTAQASTSSPRISSESGRDQAPSAEGSQNTTPTVKIEGASKLILKIPKVPSRASPSVDAQKTKSIPMQAMPKLEKQEKKRDKEKKEGHKERSKDKSDESRRQKRKAEGKEKDREHKRHKTSNATSTFDVNASGSTAAGNSSSKTTPTAPLPFGFVGSLKNFKIPKREEVKETTKEREAPPQNPTQQATPTPPPLPTPAPNPPPLPAKSSMPRKNSGPIPPPPMIPLPRQPLLSTPPSGPPGMPMGVGPMRKPPTLPDHRDRRPSMIGAPPFRGNMSSIPLPKGPPPPQATPTGGGTWIRPPSHIPTQNIRSPSPDPNAMQIDDDLNSPEDSLRIADD</sequence>
<proteinExistence type="predicted"/>
<feature type="compositionally biased region" description="Pro residues" evidence="1">
    <location>
        <begin position="1149"/>
        <end position="1165"/>
    </location>
</feature>
<evidence type="ECO:0000313" key="3">
    <source>
        <dbReference type="WBParaSite" id="HCON_00015040-00001"/>
    </source>
</evidence>
<evidence type="ECO:0000256" key="1">
    <source>
        <dbReference type="SAM" id="MobiDB-lite"/>
    </source>
</evidence>
<dbReference type="WBParaSite" id="HCON_00015040-00001">
    <property type="protein sequence ID" value="HCON_00015040-00001"/>
    <property type="gene ID" value="HCON_00015040"/>
</dbReference>
<feature type="compositionally biased region" description="Polar residues" evidence="1">
    <location>
        <begin position="1013"/>
        <end position="1025"/>
    </location>
</feature>
<evidence type="ECO:0000313" key="2">
    <source>
        <dbReference type="Proteomes" id="UP000025227"/>
    </source>
</evidence>
<feature type="compositionally biased region" description="Basic and acidic residues" evidence="1">
    <location>
        <begin position="1124"/>
        <end position="1138"/>
    </location>
</feature>
<feature type="compositionally biased region" description="Basic residues" evidence="1">
    <location>
        <begin position="742"/>
        <end position="757"/>
    </location>
</feature>
<name>A0A7I4XWZ6_HAECO</name>
<feature type="compositionally biased region" description="Low complexity" evidence="1">
    <location>
        <begin position="867"/>
        <end position="877"/>
    </location>
</feature>
<reference evidence="3" key="1">
    <citation type="submission" date="2020-12" db="UniProtKB">
        <authorList>
            <consortium name="WormBaseParasite"/>
        </authorList>
    </citation>
    <scope>IDENTIFICATION</scope>
    <source>
        <strain evidence="3">MHco3</strain>
    </source>
</reference>
<feature type="compositionally biased region" description="Basic and acidic residues" evidence="1">
    <location>
        <begin position="1032"/>
        <end position="1073"/>
    </location>
</feature>
<feature type="compositionally biased region" description="Low complexity" evidence="1">
    <location>
        <begin position="1090"/>
        <end position="1105"/>
    </location>
</feature>
<feature type="compositionally biased region" description="Polar residues" evidence="1">
    <location>
        <begin position="957"/>
        <end position="975"/>
    </location>
</feature>
<feature type="region of interest" description="Disordered" evidence="1">
    <location>
        <begin position="723"/>
        <end position="1297"/>
    </location>
</feature>
<accession>A0A7I4XWZ6</accession>
<feature type="region of interest" description="Disordered" evidence="1">
    <location>
        <begin position="593"/>
        <end position="634"/>
    </location>
</feature>
<dbReference type="OMA" id="PWGDMAK"/>
<keyword evidence="2" id="KW-1185">Reference proteome</keyword>